<dbReference type="Proteomes" id="UP000015354">
    <property type="component" value="Unassembled WGS sequence"/>
</dbReference>
<dbReference type="Pfam" id="PF07542">
    <property type="entry name" value="ATP12"/>
    <property type="match status" value="1"/>
</dbReference>
<keyword evidence="8" id="KW-1185">Reference proteome</keyword>
<dbReference type="PANTHER" id="PTHR21013:SF10">
    <property type="entry name" value="ATP SYNTHASE MITOCHONDRIAL F1 COMPLEX ASSEMBLY FACTOR 2"/>
    <property type="match status" value="1"/>
</dbReference>
<dbReference type="EMBL" id="ATMH01008104">
    <property type="protein sequence ID" value="EPY22831.1"/>
    <property type="molecule type" value="Genomic_DNA"/>
</dbReference>
<protein>
    <submittedName>
        <fullName evidence="7">ATP synthase mitochondrial F1 complex assembly factor 2</fullName>
    </submittedName>
</protein>
<feature type="chain" id="PRO_5004571941" evidence="6">
    <location>
        <begin position="28"/>
        <end position="384"/>
    </location>
</feature>
<name>S9V7A0_9TRYP</name>
<accession>S9V7A0</accession>
<keyword evidence="6" id="KW-0732">Signal</keyword>
<dbReference type="GO" id="GO:0005739">
    <property type="term" value="C:mitochondrion"/>
    <property type="evidence" value="ECO:0007669"/>
    <property type="project" value="UniProtKB-SubCell"/>
</dbReference>
<proteinExistence type="inferred from homology"/>
<dbReference type="Gene3D" id="1.10.3580.10">
    <property type="entry name" value="ATP12 ATPase"/>
    <property type="match status" value="1"/>
</dbReference>
<dbReference type="InterPro" id="IPR042272">
    <property type="entry name" value="ATP12_ATP_synth-F1-assembly_N"/>
</dbReference>
<evidence type="ECO:0000256" key="6">
    <source>
        <dbReference type="SAM" id="SignalP"/>
    </source>
</evidence>
<comment type="subcellular location">
    <subcellularLocation>
        <location evidence="1">Mitochondrion</location>
    </subcellularLocation>
</comment>
<evidence type="ECO:0000256" key="1">
    <source>
        <dbReference type="ARBA" id="ARBA00004173"/>
    </source>
</evidence>
<dbReference type="SUPFAM" id="SSF160909">
    <property type="entry name" value="ATP12-like"/>
    <property type="match status" value="1"/>
</dbReference>
<organism evidence="7 8">
    <name type="scientific">Strigomonas culicis</name>
    <dbReference type="NCBI Taxonomy" id="28005"/>
    <lineage>
        <taxon>Eukaryota</taxon>
        <taxon>Discoba</taxon>
        <taxon>Euglenozoa</taxon>
        <taxon>Kinetoplastea</taxon>
        <taxon>Metakinetoplastina</taxon>
        <taxon>Trypanosomatida</taxon>
        <taxon>Trypanosomatidae</taxon>
        <taxon>Strigomonadinae</taxon>
        <taxon>Strigomonas</taxon>
    </lineage>
</organism>
<keyword evidence="4" id="KW-0496">Mitochondrion</keyword>
<evidence type="ECO:0000256" key="4">
    <source>
        <dbReference type="ARBA" id="ARBA00023128"/>
    </source>
</evidence>
<evidence type="ECO:0000313" key="7">
    <source>
        <dbReference type="EMBL" id="EPY22831.1"/>
    </source>
</evidence>
<keyword evidence="5" id="KW-0143">Chaperone</keyword>
<reference evidence="7 8" key="1">
    <citation type="journal article" date="2013" name="PLoS ONE">
        <title>Predicting the Proteins of Angomonas deanei, Strigomonas culicis and Their Respective Endosymbionts Reveals New Aspects of the Trypanosomatidae Family.</title>
        <authorList>
            <person name="Motta M.C."/>
            <person name="Martins A.C."/>
            <person name="de Souza S.S."/>
            <person name="Catta-Preta C.M."/>
            <person name="Silva R."/>
            <person name="Klein C.C."/>
            <person name="de Almeida L.G."/>
            <person name="de Lima Cunha O."/>
            <person name="Ciapina L.P."/>
            <person name="Brocchi M."/>
            <person name="Colabardini A.C."/>
            <person name="de Araujo Lima B."/>
            <person name="Machado C.R."/>
            <person name="de Almeida Soares C.M."/>
            <person name="Probst C.M."/>
            <person name="de Menezes C.B."/>
            <person name="Thompson C.E."/>
            <person name="Bartholomeu D.C."/>
            <person name="Gradia D.F."/>
            <person name="Pavoni D.P."/>
            <person name="Grisard E.C."/>
            <person name="Fantinatti-Garboggini F."/>
            <person name="Marchini F.K."/>
            <person name="Rodrigues-Luiz G.F."/>
            <person name="Wagner G."/>
            <person name="Goldman G.H."/>
            <person name="Fietto J.L."/>
            <person name="Elias M.C."/>
            <person name="Goldman M.H."/>
            <person name="Sagot M.F."/>
            <person name="Pereira M."/>
            <person name="Stoco P.H."/>
            <person name="de Mendonca-Neto R.P."/>
            <person name="Teixeira S.M."/>
            <person name="Maciel T.E."/>
            <person name="de Oliveira Mendes T.A."/>
            <person name="Urmenyi T.P."/>
            <person name="de Souza W."/>
            <person name="Schenkman S."/>
            <person name="de Vasconcelos A.T."/>
        </authorList>
    </citation>
    <scope>NUCLEOTIDE SEQUENCE [LARGE SCALE GENOMIC DNA]</scope>
</reference>
<keyword evidence="3" id="KW-0809">Transit peptide</keyword>
<dbReference type="PANTHER" id="PTHR21013">
    <property type="entry name" value="ATP SYNTHASE MITOCHONDRIAL F1 COMPLEX ASSEMBLY FACTOR 2/ATP12 PROTEIN, MITOCHONDRIAL PRECURSOR"/>
    <property type="match status" value="1"/>
</dbReference>
<dbReference type="Gene3D" id="3.30.2180.10">
    <property type="entry name" value="ATP12-like"/>
    <property type="match status" value="1"/>
</dbReference>
<sequence length="384" mass="42113">MKRFVCRATRSMGAAPLLCAAVRLCSTSGPSIDAGPTIAPKKPRRRIVPRVDAASLMQDVPSEPGAHAELSTAELERKVEELARLSPKELEEVVKRFEAQDEESGRVLAEDSLYQMDVSLKPRSAGATRVFWKDVDVAPLPEHPGWYTVMVDGRRVKAFESDLPLAVPSEEMAYCCAQEYAEQTGHINKLLMPMTDVCSGALHVAPQMIPPRLDYLMSFFQNDNMYFRAAPIAHQQDALIQPIADWVEKTYGLPVPRIVGIGHPNVSPHAVAVMREALAAMAMNPYQIVALCVAAQFTSSLLLPLALFHGVVDLPTALQINRAEEMHNITEAGMVEGYHDIREADVVTKICACAMTWKLMANVPLSKCLAMPRASSPLDDVDGV</sequence>
<dbReference type="AlphaFoldDB" id="S9V7A0"/>
<evidence type="ECO:0000256" key="3">
    <source>
        <dbReference type="ARBA" id="ARBA00022946"/>
    </source>
</evidence>
<comment type="similarity">
    <text evidence="2">Belongs to the ATP12 family.</text>
</comment>
<evidence type="ECO:0000313" key="8">
    <source>
        <dbReference type="Proteomes" id="UP000015354"/>
    </source>
</evidence>
<dbReference type="GO" id="GO:0033615">
    <property type="term" value="P:mitochondrial proton-transporting ATP synthase complex assembly"/>
    <property type="evidence" value="ECO:0007669"/>
    <property type="project" value="TreeGrafter"/>
</dbReference>
<dbReference type="OrthoDB" id="5673at2759"/>
<feature type="signal peptide" evidence="6">
    <location>
        <begin position="1"/>
        <end position="27"/>
    </location>
</feature>
<evidence type="ECO:0000256" key="5">
    <source>
        <dbReference type="ARBA" id="ARBA00023186"/>
    </source>
</evidence>
<gene>
    <name evidence="7" type="ORF">STCU_08104</name>
</gene>
<evidence type="ECO:0000256" key="2">
    <source>
        <dbReference type="ARBA" id="ARBA00008231"/>
    </source>
</evidence>
<dbReference type="InterPro" id="IPR011419">
    <property type="entry name" value="ATP12_ATP_synth-F1-assembly"/>
</dbReference>
<dbReference type="InterPro" id="IPR023335">
    <property type="entry name" value="ATP12_ortho_dom_sf"/>
</dbReference>
<comment type="caution">
    <text evidence="7">The sequence shown here is derived from an EMBL/GenBank/DDBJ whole genome shotgun (WGS) entry which is preliminary data.</text>
</comment>